<keyword evidence="11" id="KW-1185">Reference proteome</keyword>
<organism evidence="10 11">
    <name type="scientific">Lysobacter koreensis</name>
    <dbReference type="NCBI Taxonomy" id="266122"/>
    <lineage>
        <taxon>Bacteria</taxon>
        <taxon>Pseudomonadati</taxon>
        <taxon>Pseudomonadota</taxon>
        <taxon>Gammaproteobacteria</taxon>
        <taxon>Lysobacterales</taxon>
        <taxon>Lysobacteraceae</taxon>
        <taxon>Lysobacter</taxon>
    </lineage>
</organism>
<reference evidence="11" key="1">
    <citation type="journal article" date="2019" name="Int. J. Syst. Evol. Microbiol.">
        <title>The Global Catalogue of Microorganisms (GCM) 10K type strain sequencing project: providing services to taxonomists for standard genome sequencing and annotation.</title>
        <authorList>
            <consortium name="The Broad Institute Genomics Platform"/>
            <consortium name="The Broad Institute Genome Sequencing Center for Infectious Disease"/>
            <person name="Wu L."/>
            <person name="Ma J."/>
        </authorList>
    </citation>
    <scope>NUCLEOTIDE SEQUENCE [LARGE SCALE GENOMIC DNA]</scope>
    <source>
        <strain evidence="11">CCUG 55491</strain>
    </source>
</reference>
<feature type="transmembrane region" description="Helical" evidence="8">
    <location>
        <begin position="172"/>
        <end position="190"/>
    </location>
</feature>
<dbReference type="Proteomes" id="UP001597090">
    <property type="component" value="Unassembled WGS sequence"/>
</dbReference>
<evidence type="ECO:0000313" key="11">
    <source>
        <dbReference type="Proteomes" id="UP001597090"/>
    </source>
</evidence>
<feature type="transmembrane region" description="Helical" evidence="8">
    <location>
        <begin position="280"/>
        <end position="298"/>
    </location>
</feature>
<evidence type="ECO:0000256" key="3">
    <source>
        <dbReference type="ARBA" id="ARBA00022676"/>
    </source>
</evidence>
<feature type="transmembrane region" description="Helical" evidence="8">
    <location>
        <begin position="334"/>
        <end position="352"/>
    </location>
</feature>
<dbReference type="Pfam" id="PF13231">
    <property type="entry name" value="PMT_2"/>
    <property type="match status" value="1"/>
</dbReference>
<keyword evidence="4 10" id="KW-0808">Transferase</keyword>
<dbReference type="InterPro" id="IPR050297">
    <property type="entry name" value="LipidA_mod_glycosyltrf_83"/>
</dbReference>
<keyword evidence="5 8" id="KW-0812">Transmembrane</keyword>
<dbReference type="GO" id="GO:0016757">
    <property type="term" value="F:glycosyltransferase activity"/>
    <property type="evidence" value="ECO:0007669"/>
    <property type="project" value="UniProtKB-KW"/>
</dbReference>
<feature type="transmembrane region" description="Helical" evidence="8">
    <location>
        <begin position="310"/>
        <end position="327"/>
    </location>
</feature>
<evidence type="ECO:0000256" key="6">
    <source>
        <dbReference type="ARBA" id="ARBA00022989"/>
    </source>
</evidence>
<dbReference type="PANTHER" id="PTHR33908:SF11">
    <property type="entry name" value="MEMBRANE PROTEIN"/>
    <property type="match status" value="1"/>
</dbReference>
<evidence type="ECO:0000256" key="4">
    <source>
        <dbReference type="ARBA" id="ARBA00022679"/>
    </source>
</evidence>
<feature type="transmembrane region" description="Helical" evidence="8">
    <location>
        <begin position="202"/>
        <end position="221"/>
    </location>
</feature>
<sequence length="625" mass="67733">MRYENGLDASRPDRSQAAFWCLWAVVLLAKVLIAAHLPLFVDEAFYWQEGQHLAAAYSDLPGLTAWLARLGVEIGGNHPLALRAPFLLIAAGVPLLLVRIASREFGARNGWLAGCFALLLPLAGSLGLLALPDAAMALATLLCVDAGARLLREVSAAAALELALGLAIGALSHYRFIAVIAVGLVALLLLVDGRRVLRDVRVWTAIAFGASAWVPLLAWNFDNADAGLRFQLVDRHPWAFHADGLWFIAVQALLVTPLLFIALAHAGWRGRTSAMPAARYFALLGGLVVLGFFALGFFADTERVSFHWPLPGYLALLPLLPAALATWPRWSRLLTWAMAGIGLAAILGYYVAVSVPQLRARSAAQKWYPSNFAGWDALADATRRQLRQMPAGTRVVADNFKVGAELGFALGDANIAVLDHPLNSKHGRAPQLQLWGLQTPGRQAWGATPVLLVVGASEVEYKHLLRRYHDLCAMVGPLPPPTVLNIDHGRQRFLLFALDGKREGACTTPAMAWIDAPIGGARVGRVFDVRGWAFKDGVGLSRVEVLLDGRIVAPARYGLDYDGLQQSWKISNDPQHPRVGFTAAVDLRSERGIAAGQHWLGLRLHGRDGSVEDWPEQPVEISGAD</sequence>
<evidence type="ECO:0000256" key="2">
    <source>
        <dbReference type="ARBA" id="ARBA00022475"/>
    </source>
</evidence>
<comment type="caution">
    <text evidence="10">The sequence shown here is derived from an EMBL/GenBank/DDBJ whole genome shotgun (WGS) entry which is preliminary data.</text>
</comment>
<gene>
    <name evidence="10" type="ORF">ACFQZQ_05020</name>
</gene>
<proteinExistence type="predicted"/>
<protein>
    <submittedName>
        <fullName evidence="10">ArnT family glycosyltransferase</fullName>
        <ecNumber evidence="10">2.4.-.-</ecNumber>
    </submittedName>
</protein>
<comment type="subcellular location">
    <subcellularLocation>
        <location evidence="1">Cell membrane</location>
        <topology evidence="1">Multi-pass membrane protein</topology>
    </subcellularLocation>
</comment>
<evidence type="ECO:0000256" key="5">
    <source>
        <dbReference type="ARBA" id="ARBA00022692"/>
    </source>
</evidence>
<evidence type="ECO:0000259" key="9">
    <source>
        <dbReference type="Pfam" id="PF13231"/>
    </source>
</evidence>
<feature type="transmembrane region" description="Helical" evidence="8">
    <location>
        <begin position="110"/>
        <end position="131"/>
    </location>
</feature>
<dbReference type="RefSeq" id="WP_386811558.1">
    <property type="nucleotide sequence ID" value="NZ_JBHTIH010000002.1"/>
</dbReference>
<keyword evidence="7 8" id="KW-0472">Membrane</keyword>
<dbReference type="InterPro" id="IPR038731">
    <property type="entry name" value="RgtA/B/C-like"/>
</dbReference>
<keyword evidence="6 8" id="KW-1133">Transmembrane helix</keyword>
<accession>A0ABW2YK33</accession>
<feature type="domain" description="Glycosyltransferase RgtA/B/C/D-like" evidence="9">
    <location>
        <begin position="61"/>
        <end position="219"/>
    </location>
</feature>
<dbReference type="EMBL" id="JBHTIH010000002">
    <property type="protein sequence ID" value="MFD0738648.1"/>
    <property type="molecule type" value="Genomic_DNA"/>
</dbReference>
<keyword evidence="3 10" id="KW-0328">Glycosyltransferase</keyword>
<name>A0ABW2YK33_9GAMM</name>
<evidence type="ECO:0000256" key="1">
    <source>
        <dbReference type="ARBA" id="ARBA00004651"/>
    </source>
</evidence>
<dbReference type="EC" id="2.4.-.-" evidence="10"/>
<evidence type="ECO:0000256" key="8">
    <source>
        <dbReference type="SAM" id="Phobius"/>
    </source>
</evidence>
<evidence type="ECO:0000256" key="7">
    <source>
        <dbReference type="ARBA" id="ARBA00023136"/>
    </source>
</evidence>
<feature type="transmembrane region" description="Helical" evidence="8">
    <location>
        <begin position="20"/>
        <end position="41"/>
    </location>
</feature>
<dbReference type="PANTHER" id="PTHR33908">
    <property type="entry name" value="MANNOSYLTRANSFERASE YKCB-RELATED"/>
    <property type="match status" value="1"/>
</dbReference>
<feature type="transmembrane region" description="Helical" evidence="8">
    <location>
        <begin position="80"/>
        <end position="98"/>
    </location>
</feature>
<feature type="transmembrane region" description="Helical" evidence="8">
    <location>
        <begin position="245"/>
        <end position="268"/>
    </location>
</feature>
<keyword evidence="2" id="KW-1003">Cell membrane</keyword>
<evidence type="ECO:0000313" key="10">
    <source>
        <dbReference type="EMBL" id="MFD0738648.1"/>
    </source>
</evidence>